<accession>A0A2W0C0G8</accession>
<keyword evidence="2" id="KW-1003">Cell membrane</keyword>
<evidence type="ECO:0000256" key="5">
    <source>
        <dbReference type="ARBA" id="ARBA00023136"/>
    </source>
</evidence>
<reference evidence="7 8" key="1">
    <citation type="submission" date="2018-01" db="EMBL/GenBank/DDBJ databases">
        <title>Genome sequence of the PGP bacterium Paenibacillus illinoisensis E3.</title>
        <authorList>
            <person name="Rolli E."/>
            <person name="Marasco R."/>
            <person name="Bessem C."/>
            <person name="Michoud G."/>
            <person name="Gaiarsa S."/>
            <person name="Borin S."/>
            <person name="Daffonchio D."/>
        </authorList>
    </citation>
    <scope>NUCLEOTIDE SEQUENCE [LARGE SCALE GENOMIC DNA]</scope>
    <source>
        <strain evidence="7 8">E3</strain>
    </source>
</reference>
<feature type="transmembrane region" description="Helical" evidence="6">
    <location>
        <begin position="75"/>
        <end position="94"/>
    </location>
</feature>
<evidence type="ECO:0000256" key="6">
    <source>
        <dbReference type="SAM" id="Phobius"/>
    </source>
</evidence>
<proteinExistence type="predicted"/>
<keyword evidence="5 6" id="KW-0472">Membrane</keyword>
<dbReference type="InterPro" id="IPR036259">
    <property type="entry name" value="MFS_trans_sf"/>
</dbReference>
<feature type="transmembrane region" description="Helical" evidence="6">
    <location>
        <begin position="12"/>
        <end position="36"/>
    </location>
</feature>
<dbReference type="CDD" id="cd06173">
    <property type="entry name" value="MFS_MefA_like"/>
    <property type="match status" value="1"/>
</dbReference>
<evidence type="ECO:0000256" key="1">
    <source>
        <dbReference type="ARBA" id="ARBA00004651"/>
    </source>
</evidence>
<dbReference type="OrthoDB" id="2351575at2"/>
<feature type="transmembrane region" description="Helical" evidence="6">
    <location>
        <begin position="394"/>
        <end position="415"/>
    </location>
</feature>
<evidence type="ECO:0000313" key="7">
    <source>
        <dbReference type="EMBL" id="PYY25154.1"/>
    </source>
</evidence>
<dbReference type="InterPro" id="IPR011701">
    <property type="entry name" value="MFS"/>
</dbReference>
<evidence type="ECO:0000256" key="3">
    <source>
        <dbReference type="ARBA" id="ARBA00022692"/>
    </source>
</evidence>
<dbReference type="AlphaFoldDB" id="A0A2W0C0G8"/>
<gene>
    <name evidence="7" type="ORF">PIL02S_06748</name>
</gene>
<feature type="transmembrane region" description="Helical" evidence="6">
    <location>
        <begin position="173"/>
        <end position="190"/>
    </location>
</feature>
<comment type="caution">
    <text evidence="7">The sequence shown here is derived from an EMBL/GenBank/DDBJ whole genome shotgun (WGS) entry which is preliminary data.</text>
</comment>
<feature type="transmembrane region" description="Helical" evidence="6">
    <location>
        <begin position="301"/>
        <end position="320"/>
    </location>
</feature>
<dbReference type="PANTHER" id="PTHR23513">
    <property type="entry name" value="INTEGRAL MEMBRANE EFFLUX PROTEIN-RELATED"/>
    <property type="match status" value="1"/>
</dbReference>
<keyword evidence="4 6" id="KW-1133">Transmembrane helix</keyword>
<dbReference type="EMBL" id="PRLG01000039">
    <property type="protein sequence ID" value="PYY25154.1"/>
    <property type="molecule type" value="Genomic_DNA"/>
</dbReference>
<keyword evidence="3 6" id="KW-0812">Transmembrane</keyword>
<dbReference type="Gene3D" id="1.20.1250.20">
    <property type="entry name" value="MFS general substrate transporter like domains"/>
    <property type="match status" value="1"/>
</dbReference>
<feature type="transmembrane region" description="Helical" evidence="6">
    <location>
        <begin position="369"/>
        <end position="388"/>
    </location>
</feature>
<feature type="transmembrane region" description="Helical" evidence="6">
    <location>
        <begin position="271"/>
        <end position="294"/>
    </location>
</feature>
<organism evidence="7 8">
    <name type="scientific">Paenibacillus illinoisensis</name>
    <dbReference type="NCBI Taxonomy" id="59845"/>
    <lineage>
        <taxon>Bacteria</taxon>
        <taxon>Bacillati</taxon>
        <taxon>Bacillota</taxon>
        <taxon>Bacilli</taxon>
        <taxon>Bacillales</taxon>
        <taxon>Paenibacillaceae</taxon>
        <taxon>Paenibacillus</taxon>
    </lineage>
</organism>
<dbReference type="GO" id="GO:0005886">
    <property type="term" value="C:plasma membrane"/>
    <property type="evidence" value="ECO:0007669"/>
    <property type="project" value="UniProtKB-SubCell"/>
</dbReference>
<dbReference type="RefSeq" id="WP_110823008.1">
    <property type="nucleotide sequence ID" value="NZ_PRLG01000039.1"/>
</dbReference>
<feature type="transmembrane region" description="Helical" evidence="6">
    <location>
        <begin position="237"/>
        <end position="265"/>
    </location>
</feature>
<comment type="subcellular location">
    <subcellularLocation>
        <location evidence="1">Cell membrane</location>
        <topology evidence="1">Multi-pass membrane protein</topology>
    </subcellularLocation>
</comment>
<evidence type="ECO:0000256" key="4">
    <source>
        <dbReference type="ARBA" id="ARBA00022989"/>
    </source>
</evidence>
<evidence type="ECO:0000313" key="8">
    <source>
        <dbReference type="Proteomes" id="UP000247459"/>
    </source>
</evidence>
<dbReference type="Proteomes" id="UP000247459">
    <property type="component" value="Unassembled WGS sequence"/>
</dbReference>
<feature type="transmembrane region" description="Helical" evidence="6">
    <location>
        <begin position="100"/>
        <end position="120"/>
    </location>
</feature>
<evidence type="ECO:0000256" key="2">
    <source>
        <dbReference type="ARBA" id="ARBA00022475"/>
    </source>
</evidence>
<dbReference type="SUPFAM" id="SSF103473">
    <property type="entry name" value="MFS general substrate transporter"/>
    <property type="match status" value="1"/>
</dbReference>
<dbReference type="Pfam" id="PF07690">
    <property type="entry name" value="MFS_1"/>
    <property type="match status" value="1"/>
</dbReference>
<name>A0A2W0C0G8_9BACL</name>
<dbReference type="PANTHER" id="PTHR23513:SF19">
    <property type="entry name" value="MAJOR FACILITATOR SUPERFAMILY (MFS) PROFILE DOMAIN-CONTAINING PROTEIN"/>
    <property type="match status" value="1"/>
</dbReference>
<dbReference type="GO" id="GO:0022857">
    <property type="term" value="F:transmembrane transporter activity"/>
    <property type="evidence" value="ECO:0007669"/>
    <property type="project" value="InterPro"/>
</dbReference>
<sequence>MKSSDLTRPFYFLWTTQTAANAADVLYIMALTVLVLDRTDSLVSAALMPLMRSGAQMLSSLIAPLLINRFKLSNLLLMSQVGQFLLFIGLAVYLQFNGEASSLVIVFLLVFVMSFLDGWTTPARNALVPRLVLREQGLLKANGLLSVSDQIVQFAGWGLSGIIVAFMGASPTLLLTAVIYGLAAVFTLGVKEPVRSDVVEKELDALSSNAIPEIGISKWHTLTEGWKMIWEKPRLRVLTFMDIIDMLGASIWVGAFTLAFVQVALGQGEEWWGFINAAYFAGTIGGGLLVLALARTIGNRYVIVMMIGMAGYGVLTALYALNTQPFVALILVMLMGPFAELSVINRRTLIQHSVDKQLLPKVLSAQDSLMHLVFCISLLGMAGLAEYIGIVNLYLFAAGLTILALLVGLLSYRAFRDQADHTHISG</sequence>
<protein>
    <submittedName>
        <fullName evidence="7">Transporter major facilitator family protein</fullName>
    </submittedName>
</protein>